<reference evidence="3 4" key="1">
    <citation type="submission" date="2024-08" db="EMBL/GenBank/DDBJ databases">
        <title>Whole-genome sequencing of halo(alkali)philic microorganisms from hypersaline lakes.</title>
        <authorList>
            <person name="Sorokin D.Y."/>
            <person name="Merkel A.Y."/>
            <person name="Messina E."/>
            <person name="Yakimov M."/>
        </authorList>
    </citation>
    <scope>NUCLEOTIDE SEQUENCE [LARGE SCALE GENOMIC DNA]</scope>
    <source>
        <strain evidence="3 4">Cl-TMA</strain>
    </source>
</reference>
<feature type="domain" description="HDOD" evidence="2">
    <location>
        <begin position="199"/>
        <end position="393"/>
    </location>
</feature>
<proteinExistence type="predicted"/>
<dbReference type="Gene3D" id="3.20.20.450">
    <property type="entry name" value="EAL domain"/>
    <property type="match status" value="1"/>
</dbReference>
<organism evidence="3 4">
    <name type="scientific">Thiohalorhabdus methylotrophus</name>
    <dbReference type="NCBI Taxonomy" id="3242694"/>
    <lineage>
        <taxon>Bacteria</taxon>
        <taxon>Pseudomonadati</taxon>
        <taxon>Pseudomonadota</taxon>
        <taxon>Gammaproteobacteria</taxon>
        <taxon>Thiohalorhabdales</taxon>
        <taxon>Thiohalorhabdaceae</taxon>
        <taxon>Thiohalorhabdus</taxon>
    </lineage>
</organism>
<dbReference type="EMBL" id="JBGUAW010000005">
    <property type="protein sequence ID" value="MFA9460764.1"/>
    <property type="molecule type" value="Genomic_DNA"/>
</dbReference>
<evidence type="ECO:0000259" key="2">
    <source>
        <dbReference type="PROSITE" id="PS51833"/>
    </source>
</evidence>
<feature type="region of interest" description="Disordered" evidence="1">
    <location>
        <begin position="399"/>
        <end position="419"/>
    </location>
</feature>
<dbReference type="InterPro" id="IPR014408">
    <property type="entry name" value="dGMP_Pdiesterase_EAL/HD-GYP"/>
</dbReference>
<dbReference type="InterPro" id="IPR035919">
    <property type="entry name" value="EAL_sf"/>
</dbReference>
<evidence type="ECO:0000313" key="4">
    <source>
        <dbReference type="Proteomes" id="UP001575181"/>
    </source>
</evidence>
<dbReference type="SUPFAM" id="SSF141868">
    <property type="entry name" value="EAL domain-like"/>
    <property type="match status" value="1"/>
</dbReference>
<dbReference type="Gene3D" id="1.10.3210.10">
    <property type="entry name" value="Hypothetical protein af1432"/>
    <property type="match status" value="1"/>
</dbReference>
<keyword evidence="4" id="KW-1185">Reference proteome</keyword>
<evidence type="ECO:0000313" key="3">
    <source>
        <dbReference type="EMBL" id="MFA9460764.1"/>
    </source>
</evidence>
<dbReference type="RefSeq" id="WP_373655551.1">
    <property type="nucleotide sequence ID" value="NZ_JBGUAW010000005.1"/>
</dbReference>
<dbReference type="Pfam" id="PF08668">
    <property type="entry name" value="HDOD"/>
    <property type="match status" value="1"/>
</dbReference>
<evidence type="ECO:0000256" key="1">
    <source>
        <dbReference type="SAM" id="MobiDB-lite"/>
    </source>
</evidence>
<sequence length="419" mass="47172">MQQIHIARYPVLDREQELFGYELQFRDPDNPGADASHLARELPTALVDTLDSPEFGKLLGGRTAFIHVSPEFISRGFADLLPAERCVLELVQTVEPDQALIDQLLGASRKGFRLALSLLIADPGYRPFYEVVDYIKVDFNLVGDEALDDLLVSLPDNGATLIAENVHSREAFEEAQDRGFHLFQGTFFARPSQITTESLSLQQTALLTLYKQVSGEAEFDEIEATFKENPDLSYKLLRLINSPAFHRAKDIHSIRQALALLGKFNLRKWIALLLYSGAGRGDIRNPLLEEAVIRGRLMELAAGHMDEDPYFAESAFITGAFSLIEALVQRPLGQVVEEVRLDTDIADALLSRSGPLGDLLTTIIELREKRALPRKKPDNLYVLRDADLYSYEEQATREFEELEDLDRQDHDDGDSRSRT</sequence>
<gene>
    <name evidence="3" type="ORF">ACERLL_07995</name>
</gene>
<dbReference type="PIRSF" id="PIRSF003180">
    <property type="entry name" value="DiGMPpdiest_YuxH"/>
    <property type="match status" value="1"/>
</dbReference>
<name>A0ABV4TW09_9GAMM</name>
<comment type="caution">
    <text evidence="3">The sequence shown here is derived from an EMBL/GenBank/DDBJ whole genome shotgun (WGS) entry which is preliminary data.</text>
</comment>
<dbReference type="InterPro" id="IPR052340">
    <property type="entry name" value="RNase_Y/CdgJ"/>
</dbReference>
<protein>
    <submittedName>
        <fullName evidence="3">EAL and HDOD domain-containing protein</fullName>
    </submittedName>
</protein>
<dbReference type="PANTHER" id="PTHR33525">
    <property type="match status" value="1"/>
</dbReference>
<dbReference type="PANTHER" id="PTHR33525:SF4">
    <property type="entry name" value="CYCLIC DI-GMP PHOSPHODIESTERASE CDGJ"/>
    <property type="match status" value="1"/>
</dbReference>
<dbReference type="SUPFAM" id="SSF109604">
    <property type="entry name" value="HD-domain/PDEase-like"/>
    <property type="match status" value="1"/>
</dbReference>
<dbReference type="Proteomes" id="UP001575181">
    <property type="component" value="Unassembled WGS sequence"/>
</dbReference>
<dbReference type="InterPro" id="IPR013976">
    <property type="entry name" value="HDOD"/>
</dbReference>
<dbReference type="PROSITE" id="PS51833">
    <property type="entry name" value="HDOD"/>
    <property type="match status" value="1"/>
</dbReference>
<accession>A0ABV4TW09</accession>